<protein>
    <submittedName>
        <fullName evidence="1">Type I-F CRISPR-associated endoribonuclease Cas6/Csy4</fullName>
    </submittedName>
</protein>
<name>A0ABS2W7G2_9GAMM</name>
<comment type="caution">
    <text evidence="1">The sequence shown here is derived from an EMBL/GenBank/DDBJ whole genome shotgun (WGS) entry which is preliminary data.</text>
</comment>
<dbReference type="Proteomes" id="UP000760472">
    <property type="component" value="Unassembled WGS sequence"/>
</dbReference>
<dbReference type="InterPro" id="IPR042564">
    <property type="entry name" value="CRISPR-Cas6/Csy4_sf"/>
</dbReference>
<dbReference type="Gene3D" id="3.30.70.2540">
    <property type="entry name" value="CRISPR-associated endoribonuclease Cas6/Csy4"/>
    <property type="match status" value="1"/>
</dbReference>
<dbReference type="EMBL" id="JAFFZP010000012">
    <property type="protein sequence ID" value="MBN0987635.1"/>
    <property type="molecule type" value="Genomic_DNA"/>
</dbReference>
<sequence>MNHYFEIRMQPDPEIPVTVLMNAVYTKLHKALCDLNSTCIGVSFPNSQETLGNTLRLHGSDKDLDHLMRLNWMGPMSGYCQVSAIQSVPSGISYRTVSRKQATMTQSKLNRLIKRGSISQEQMKEYRAKMFTKGLDNPYVELVSGSNGYRHRRYIEFGPLLDNPAEGTFDQFGLSKTATIPWF</sequence>
<reference evidence="1 2" key="1">
    <citation type="submission" date="2021-02" db="EMBL/GenBank/DDBJ databases">
        <title>A novel species of genus Amphritea isolated from a fishpond in China.</title>
        <authorList>
            <person name="Lu H."/>
        </authorList>
    </citation>
    <scope>NUCLEOTIDE SEQUENCE [LARGE SCALE GENOMIC DNA]</scope>
    <source>
        <strain evidence="1 2">RP18W</strain>
    </source>
</reference>
<organism evidence="1 2">
    <name type="scientific">Amphritea pacifica</name>
    <dbReference type="NCBI Taxonomy" id="2811233"/>
    <lineage>
        <taxon>Bacteria</taxon>
        <taxon>Pseudomonadati</taxon>
        <taxon>Pseudomonadota</taxon>
        <taxon>Gammaproteobacteria</taxon>
        <taxon>Oceanospirillales</taxon>
        <taxon>Oceanospirillaceae</taxon>
        <taxon>Amphritea</taxon>
    </lineage>
</organism>
<dbReference type="NCBIfam" id="TIGR02563">
    <property type="entry name" value="cas_Csy4"/>
    <property type="match status" value="1"/>
</dbReference>
<keyword evidence="2" id="KW-1185">Reference proteome</keyword>
<proteinExistence type="predicted"/>
<evidence type="ECO:0000313" key="1">
    <source>
        <dbReference type="EMBL" id="MBN0987635.1"/>
    </source>
</evidence>
<dbReference type="Pfam" id="PF09618">
    <property type="entry name" value="Cas_Csy4"/>
    <property type="match status" value="1"/>
</dbReference>
<dbReference type="InterPro" id="IPR013396">
    <property type="entry name" value="CRISPR-assoc_prot_Csy4"/>
</dbReference>
<gene>
    <name evidence="1" type="primary">cas6f</name>
    <name evidence="1" type="ORF">JW498_09695</name>
</gene>
<dbReference type="CDD" id="cd09739">
    <property type="entry name" value="Cas6_I-F"/>
    <property type="match status" value="1"/>
</dbReference>
<dbReference type="RefSeq" id="WP_205213506.1">
    <property type="nucleotide sequence ID" value="NZ_JAFFZP010000012.1"/>
</dbReference>
<accession>A0ABS2W7G2</accession>
<evidence type="ECO:0000313" key="2">
    <source>
        <dbReference type="Proteomes" id="UP000760472"/>
    </source>
</evidence>